<name>A0AB33IMS2_9BACT</name>
<reference evidence="1" key="1">
    <citation type="submission" date="2024-07" db="EMBL/GenBank/DDBJ databases">
        <title>Complete genome sequence of Prevotella sp. YM-2024 GTC17253.</title>
        <authorList>
            <person name="Hayashi M."/>
            <person name="Muto Y."/>
            <person name="Tanaka K."/>
            <person name="Niwa H."/>
        </authorList>
    </citation>
    <scope>NUCLEOTIDE SEQUENCE</scope>
    <source>
        <strain evidence="1">GTC17253</strain>
    </source>
</reference>
<organism evidence="1">
    <name type="scientific">Prevotella sp. GTC17253</name>
    <dbReference type="NCBI Taxonomy" id="3236793"/>
    <lineage>
        <taxon>Bacteria</taxon>
        <taxon>Pseudomonadati</taxon>
        <taxon>Bacteroidota</taxon>
        <taxon>Bacteroidia</taxon>
        <taxon>Bacteroidales</taxon>
        <taxon>Prevotellaceae</taxon>
        <taxon>Prevotella</taxon>
    </lineage>
</organism>
<evidence type="ECO:0000313" key="1">
    <source>
        <dbReference type="EMBL" id="BFO70674.1"/>
    </source>
</evidence>
<dbReference type="AlphaFoldDB" id="A0AB33IMS2"/>
<dbReference type="EMBL" id="AP035785">
    <property type="protein sequence ID" value="BFO70674.1"/>
    <property type="molecule type" value="Genomic_DNA"/>
</dbReference>
<accession>A0AB33IMS2</accession>
<proteinExistence type="predicted"/>
<sequence>MTENYEDIINLPHHVSKRHAQMSMYNRAAQFAPFAALKGFEDAIKKICKEDKKK</sequence>
<gene>
    <name evidence="1" type="ORF">GTC17253_06400</name>
</gene>
<protein>
    <submittedName>
        <fullName evidence="1">Uncharacterized protein</fullName>
    </submittedName>
</protein>